<feature type="region of interest" description="Disordered" evidence="4">
    <location>
        <begin position="1"/>
        <end position="29"/>
    </location>
</feature>
<dbReference type="GO" id="GO:0006412">
    <property type="term" value="P:translation"/>
    <property type="evidence" value="ECO:0007669"/>
    <property type="project" value="TreeGrafter"/>
</dbReference>
<comment type="similarity">
    <text evidence="1">Belongs to the bacterial ribosomal protein bS1 family.</text>
</comment>
<evidence type="ECO:0000256" key="3">
    <source>
        <dbReference type="ARBA" id="ARBA00023274"/>
    </source>
</evidence>
<dbReference type="PRINTS" id="PR00681">
    <property type="entry name" value="RIBOSOMALS1"/>
</dbReference>
<dbReference type="CDD" id="cd04465">
    <property type="entry name" value="S1_RPS1_repeat_ec2_hs2"/>
    <property type="match status" value="1"/>
</dbReference>
<gene>
    <name evidence="6" type="ORF">H9981_07510</name>
</gene>
<dbReference type="Proteomes" id="UP000824243">
    <property type="component" value="Unassembled WGS sequence"/>
</dbReference>
<evidence type="ECO:0000256" key="2">
    <source>
        <dbReference type="ARBA" id="ARBA00022980"/>
    </source>
</evidence>
<dbReference type="SUPFAM" id="SSF50249">
    <property type="entry name" value="Nucleic acid-binding proteins"/>
    <property type="match status" value="2"/>
</dbReference>
<dbReference type="InterPro" id="IPR012340">
    <property type="entry name" value="NA-bd_OB-fold"/>
</dbReference>
<dbReference type="InterPro" id="IPR035104">
    <property type="entry name" value="Ribosomal_protein_S1-like"/>
</dbReference>
<evidence type="ECO:0000256" key="4">
    <source>
        <dbReference type="SAM" id="MobiDB-lite"/>
    </source>
</evidence>
<reference evidence="6" key="1">
    <citation type="journal article" date="2021" name="PeerJ">
        <title>Extensive microbial diversity within the chicken gut microbiome revealed by metagenomics and culture.</title>
        <authorList>
            <person name="Gilroy R."/>
            <person name="Ravi A."/>
            <person name="Getino M."/>
            <person name="Pursley I."/>
            <person name="Horton D.L."/>
            <person name="Alikhan N.F."/>
            <person name="Baker D."/>
            <person name="Gharbi K."/>
            <person name="Hall N."/>
            <person name="Watson M."/>
            <person name="Adriaenssens E.M."/>
            <person name="Foster-Nyarko E."/>
            <person name="Jarju S."/>
            <person name="Secka A."/>
            <person name="Antonio M."/>
            <person name="Oren A."/>
            <person name="Chaudhuri R.R."/>
            <person name="La Ragione R."/>
            <person name="Hildebrand F."/>
            <person name="Pallen M.J."/>
        </authorList>
    </citation>
    <scope>NUCLEOTIDE SEQUENCE</scope>
    <source>
        <strain evidence="6">ChiSjej5B23-15282</strain>
    </source>
</reference>
<feature type="compositionally biased region" description="Low complexity" evidence="4">
    <location>
        <begin position="11"/>
        <end position="20"/>
    </location>
</feature>
<evidence type="ECO:0000313" key="7">
    <source>
        <dbReference type="Proteomes" id="UP000824243"/>
    </source>
</evidence>
<evidence type="ECO:0000259" key="5">
    <source>
        <dbReference type="PROSITE" id="PS50126"/>
    </source>
</evidence>
<keyword evidence="2" id="KW-0689">Ribosomal protein</keyword>
<organism evidence="6 7">
    <name type="scientific">Candidatus Mediterraneibacter caccavium</name>
    <dbReference type="NCBI Taxonomy" id="2838661"/>
    <lineage>
        <taxon>Bacteria</taxon>
        <taxon>Bacillati</taxon>
        <taxon>Bacillota</taxon>
        <taxon>Clostridia</taxon>
        <taxon>Lachnospirales</taxon>
        <taxon>Lachnospiraceae</taxon>
        <taxon>Mediterraneibacter</taxon>
    </lineage>
</organism>
<dbReference type="GO" id="GO:1990904">
    <property type="term" value="C:ribonucleoprotein complex"/>
    <property type="evidence" value="ECO:0007669"/>
    <property type="project" value="UniProtKB-KW"/>
</dbReference>
<dbReference type="Gene3D" id="2.40.50.140">
    <property type="entry name" value="Nucleic acid-binding proteins"/>
    <property type="match status" value="2"/>
</dbReference>
<feature type="domain" description="S1 motif" evidence="5">
    <location>
        <begin position="54"/>
        <end position="120"/>
    </location>
</feature>
<feature type="domain" description="S1 motif" evidence="5">
    <location>
        <begin position="141"/>
        <end position="208"/>
    </location>
</feature>
<dbReference type="GO" id="GO:0005737">
    <property type="term" value="C:cytoplasm"/>
    <property type="evidence" value="ECO:0007669"/>
    <property type="project" value="UniProtKB-ARBA"/>
</dbReference>
<dbReference type="InterPro" id="IPR003029">
    <property type="entry name" value="S1_domain"/>
</dbReference>
<dbReference type="PANTHER" id="PTHR10724:SF7">
    <property type="entry name" value="SMALL RIBOSOMAL SUBUNIT PROTEIN BS1C"/>
    <property type="match status" value="1"/>
</dbReference>
<proteinExistence type="inferred from homology"/>
<dbReference type="PROSITE" id="PS50126">
    <property type="entry name" value="S1"/>
    <property type="match status" value="2"/>
</dbReference>
<name>A0A9D1VXL2_9FIRM</name>
<sequence>MSEEMKEAMQAEETSQAQAEETAETETTETMADYEEHFDDANPWNRVAEYMEKKTVLPVKVEGVVNGGVIAMVEGLRGFVPASKLSLSYIEDLETYLLKDIEVQVIDVDQANNRLVLSAREILKEKERKAREEQIANLKIGTVLEGTVETLQNYGAFVKLENGLSGLVHVSQISQKRVKMPSDVLNVGDKVTVKVIGVKDGKVSLSMKALEEVKEEPEEKVVIPKSENIGTSLGDLFKNIKL</sequence>
<dbReference type="SMART" id="SM00316">
    <property type="entry name" value="S1"/>
    <property type="match status" value="2"/>
</dbReference>
<dbReference type="GO" id="GO:0003729">
    <property type="term" value="F:mRNA binding"/>
    <property type="evidence" value="ECO:0007669"/>
    <property type="project" value="TreeGrafter"/>
</dbReference>
<dbReference type="GO" id="GO:0003735">
    <property type="term" value="F:structural constituent of ribosome"/>
    <property type="evidence" value="ECO:0007669"/>
    <property type="project" value="TreeGrafter"/>
</dbReference>
<dbReference type="EMBL" id="DXFA01000131">
    <property type="protein sequence ID" value="HIX48839.1"/>
    <property type="molecule type" value="Genomic_DNA"/>
</dbReference>
<dbReference type="PANTHER" id="PTHR10724">
    <property type="entry name" value="30S RIBOSOMAL PROTEIN S1"/>
    <property type="match status" value="1"/>
</dbReference>
<dbReference type="GO" id="GO:0005840">
    <property type="term" value="C:ribosome"/>
    <property type="evidence" value="ECO:0007669"/>
    <property type="project" value="UniProtKB-KW"/>
</dbReference>
<keyword evidence="3" id="KW-0687">Ribonucleoprotein</keyword>
<protein>
    <submittedName>
        <fullName evidence="6">S1 RNA-binding domain-containing protein</fullName>
    </submittedName>
</protein>
<accession>A0A9D1VXL2</accession>
<evidence type="ECO:0000313" key="6">
    <source>
        <dbReference type="EMBL" id="HIX48839.1"/>
    </source>
</evidence>
<dbReference type="Pfam" id="PF00575">
    <property type="entry name" value="S1"/>
    <property type="match status" value="2"/>
</dbReference>
<reference evidence="6" key="2">
    <citation type="submission" date="2021-04" db="EMBL/GenBank/DDBJ databases">
        <authorList>
            <person name="Gilroy R."/>
        </authorList>
    </citation>
    <scope>NUCLEOTIDE SEQUENCE</scope>
    <source>
        <strain evidence="6">ChiSjej5B23-15282</strain>
    </source>
</reference>
<dbReference type="FunFam" id="2.40.50.140:FF:000051">
    <property type="entry name" value="RNA-binding transcriptional accessory protein"/>
    <property type="match status" value="1"/>
</dbReference>
<dbReference type="AlphaFoldDB" id="A0A9D1VXL2"/>
<comment type="caution">
    <text evidence="6">The sequence shown here is derived from an EMBL/GenBank/DDBJ whole genome shotgun (WGS) entry which is preliminary data.</text>
</comment>
<dbReference type="InterPro" id="IPR050437">
    <property type="entry name" value="Ribos_protein_bS1-like"/>
</dbReference>
<evidence type="ECO:0000256" key="1">
    <source>
        <dbReference type="ARBA" id="ARBA00006767"/>
    </source>
</evidence>